<proteinExistence type="predicted"/>
<feature type="region of interest" description="Disordered" evidence="1">
    <location>
        <begin position="1"/>
        <end position="21"/>
    </location>
</feature>
<feature type="compositionally biased region" description="Polar residues" evidence="1">
    <location>
        <begin position="1"/>
        <end position="12"/>
    </location>
</feature>
<evidence type="ECO:0000256" key="1">
    <source>
        <dbReference type="SAM" id="MobiDB-lite"/>
    </source>
</evidence>
<name>A0A8S3W268_PARAO</name>
<dbReference type="AlphaFoldDB" id="A0A8S3W268"/>
<organism evidence="2 3">
    <name type="scientific">Parnassius apollo</name>
    <name type="common">Apollo butterfly</name>
    <name type="synonym">Papilio apollo</name>
    <dbReference type="NCBI Taxonomy" id="110799"/>
    <lineage>
        <taxon>Eukaryota</taxon>
        <taxon>Metazoa</taxon>
        <taxon>Ecdysozoa</taxon>
        <taxon>Arthropoda</taxon>
        <taxon>Hexapoda</taxon>
        <taxon>Insecta</taxon>
        <taxon>Pterygota</taxon>
        <taxon>Neoptera</taxon>
        <taxon>Endopterygota</taxon>
        <taxon>Lepidoptera</taxon>
        <taxon>Glossata</taxon>
        <taxon>Ditrysia</taxon>
        <taxon>Papilionoidea</taxon>
        <taxon>Papilionidae</taxon>
        <taxon>Parnassiinae</taxon>
        <taxon>Parnassini</taxon>
        <taxon>Parnassius</taxon>
        <taxon>Parnassius</taxon>
    </lineage>
</organism>
<sequence>MDNVIQETNPQLSRKRTQQKENWKCNTMEKERYAPKEPPNLRIPCNHYTKAYRCTSLSHADIIAFNRRFYKKPDKIYQDNFIITHTKVCSTKRHRPINNHGKKTVSVINPDVVKLYADVKQEKLVDVTKLLIKYFGENWEEHINLLYFKQVLSRPKPSSAHAHEHDDEQCEFTEELPAIFV</sequence>
<protein>
    <submittedName>
        <fullName evidence="2">(apollo) hypothetical protein</fullName>
    </submittedName>
</protein>
<dbReference type="EMBL" id="CAJQZP010000080">
    <property type="protein sequence ID" value="CAG4936734.1"/>
    <property type="molecule type" value="Genomic_DNA"/>
</dbReference>
<accession>A0A8S3W268</accession>
<dbReference type="OrthoDB" id="6779410at2759"/>
<gene>
    <name evidence="2" type="ORF">PAPOLLO_LOCUS1264</name>
</gene>
<reference evidence="2" key="1">
    <citation type="submission" date="2021-04" db="EMBL/GenBank/DDBJ databases">
        <authorList>
            <person name="Tunstrom K."/>
        </authorList>
    </citation>
    <scope>NUCLEOTIDE SEQUENCE</scope>
</reference>
<evidence type="ECO:0000313" key="2">
    <source>
        <dbReference type="EMBL" id="CAG4936734.1"/>
    </source>
</evidence>
<keyword evidence="3" id="KW-1185">Reference proteome</keyword>
<comment type="caution">
    <text evidence="2">The sequence shown here is derived from an EMBL/GenBank/DDBJ whole genome shotgun (WGS) entry which is preliminary data.</text>
</comment>
<evidence type="ECO:0000313" key="3">
    <source>
        <dbReference type="Proteomes" id="UP000691718"/>
    </source>
</evidence>
<dbReference type="Proteomes" id="UP000691718">
    <property type="component" value="Unassembled WGS sequence"/>
</dbReference>